<evidence type="ECO:0008006" key="3">
    <source>
        <dbReference type="Google" id="ProtNLM"/>
    </source>
</evidence>
<evidence type="ECO:0000313" key="1">
    <source>
        <dbReference type="EMBL" id="MER2491609.1"/>
    </source>
</evidence>
<dbReference type="Gene3D" id="3.40.50.1820">
    <property type="entry name" value="alpha/beta hydrolase"/>
    <property type="match status" value="1"/>
</dbReference>
<reference evidence="1 2" key="1">
    <citation type="submission" date="2024-06" db="EMBL/GenBank/DDBJ databases">
        <authorList>
            <person name="Chen R.Y."/>
        </authorList>
    </citation>
    <scope>NUCLEOTIDE SEQUENCE [LARGE SCALE GENOMIC DNA]</scope>
    <source>
        <strain evidence="1 2">D2</strain>
    </source>
</reference>
<dbReference type="SUPFAM" id="SSF53474">
    <property type="entry name" value="alpha/beta-Hydrolases"/>
    <property type="match status" value="1"/>
</dbReference>
<organism evidence="1 2">
    <name type="scientific">Catenovulum sediminis</name>
    <dbReference type="NCBI Taxonomy" id="1740262"/>
    <lineage>
        <taxon>Bacteria</taxon>
        <taxon>Pseudomonadati</taxon>
        <taxon>Pseudomonadota</taxon>
        <taxon>Gammaproteobacteria</taxon>
        <taxon>Alteromonadales</taxon>
        <taxon>Alteromonadaceae</taxon>
        <taxon>Catenovulum</taxon>
    </lineage>
</organism>
<sequence>MKVLLIPGMDGTGELFGPLLAELPSDVVSQVICLNDLITQTPIEQAVEIAALLGSEEVIILSESYSGYIAYHLSLLPNLNIKHVIFAASFLENPTWLSHFSKLLPLDFVRSGLIPDIVLSFVLFAQCNDKKLVKLFKASLKSIDNSKLRHRLSVIANLVRPSESMSVPCTYVQANSDYLVSKKSVDVFKELCININVVRANGGHFIVQSNPDYFSKLIKRVIAK</sequence>
<accession>A0ABV1RFC7</accession>
<dbReference type="RefSeq" id="WP_350401202.1">
    <property type="nucleotide sequence ID" value="NZ_JBELOE010000136.1"/>
</dbReference>
<evidence type="ECO:0000313" key="2">
    <source>
        <dbReference type="Proteomes" id="UP001467690"/>
    </source>
</evidence>
<dbReference type="Proteomes" id="UP001467690">
    <property type="component" value="Unassembled WGS sequence"/>
</dbReference>
<proteinExistence type="predicted"/>
<keyword evidence="2" id="KW-1185">Reference proteome</keyword>
<name>A0ABV1RFC7_9ALTE</name>
<protein>
    <recommendedName>
        <fullName evidence="3">Alpha/beta hydrolase</fullName>
    </recommendedName>
</protein>
<gene>
    <name evidence="1" type="ORF">ABS311_06915</name>
</gene>
<dbReference type="EMBL" id="JBELOE010000136">
    <property type="protein sequence ID" value="MER2491609.1"/>
    <property type="molecule type" value="Genomic_DNA"/>
</dbReference>
<dbReference type="InterPro" id="IPR029058">
    <property type="entry name" value="AB_hydrolase_fold"/>
</dbReference>
<comment type="caution">
    <text evidence="1">The sequence shown here is derived from an EMBL/GenBank/DDBJ whole genome shotgun (WGS) entry which is preliminary data.</text>
</comment>